<evidence type="ECO:0000256" key="7">
    <source>
        <dbReference type="ARBA" id="ARBA00022777"/>
    </source>
</evidence>
<dbReference type="AlphaFoldDB" id="A0AA48GRW2"/>
<evidence type="ECO:0000313" key="12">
    <source>
        <dbReference type="EMBL" id="BDU78131.1"/>
    </source>
</evidence>
<keyword evidence="8 11" id="KW-0067">ATP-binding</keyword>
<evidence type="ECO:0000256" key="3">
    <source>
        <dbReference type="ARBA" id="ARBA00004868"/>
    </source>
</evidence>
<dbReference type="Gene3D" id="3.40.1190.20">
    <property type="match status" value="1"/>
</dbReference>
<comment type="cofactor">
    <cofactor evidence="2 11">
        <name>Mg(2+)</name>
        <dbReference type="ChEBI" id="CHEBI:18420"/>
    </cofactor>
</comment>
<dbReference type="EC" id="2.7.1.50" evidence="11"/>
<comment type="catalytic activity">
    <reaction evidence="1 11">
        <text>5-(2-hydroxyethyl)-4-methylthiazole + ATP = 4-methyl-5-(2-phosphooxyethyl)-thiazole + ADP + H(+)</text>
        <dbReference type="Rhea" id="RHEA:24212"/>
        <dbReference type="ChEBI" id="CHEBI:15378"/>
        <dbReference type="ChEBI" id="CHEBI:17957"/>
        <dbReference type="ChEBI" id="CHEBI:30616"/>
        <dbReference type="ChEBI" id="CHEBI:58296"/>
        <dbReference type="ChEBI" id="CHEBI:456216"/>
        <dbReference type="EC" id="2.7.1.50"/>
    </reaction>
</comment>
<keyword evidence="4 11" id="KW-0808">Transferase</keyword>
<feature type="binding site" evidence="11">
    <location>
        <position position="170"/>
    </location>
    <ligand>
        <name>ATP</name>
        <dbReference type="ChEBI" id="CHEBI:30616"/>
    </ligand>
</feature>
<comment type="similarity">
    <text evidence="11">Belongs to the Thz kinase family.</text>
</comment>
<evidence type="ECO:0000256" key="4">
    <source>
        <dbReference type="ARBA" id="ARBA00022679"/>
    </source>
</evidence>
<evidence type="ECO:0000313" key="13">
    <source>
        <dbReference type="Proteomes" id="UP001228113"/>
    </source>
</evidence>
<dbReference type="RefSeq" id="WP_316410575.1">
    <property type="nucleotide sequence ID" value="NZ_AP027081.1"/>
</dbReference>
<dbReference type="PIRSF" id="PIRSF000513">
    <property type="entry name" value="Thz_kinase"/>
    <property type="match status" value="1"/>
</dbReference>
<evidence type="ECO:0000256" key="8">
    <source>
        <dbReference type="ARBA" id="ARBA00022840"/>
    </source>
</evidence>
<evidence type="ECO:0000256" key="5">
    <source>
        <dbReference type="ARBA" id="ARBA00022723"/>
    </source>
</evidence>
<keyword evidence="9 11" id="KW-0460">Magnesium</keyword>
<keyword evidence="5 11" id="KW-0479">Metal-binding</keyword>
<dbReference type="InterPro" id="IPR029056">
    <property type="entry name" value="Ribokinase-like"/>
</dbReference>
<evidence type="ECO:0000256" key="11">
    <source>
        <dbReference type="HAMAP-Rule" id="MF_00228"/>
    </source>
</evidence>
<dbReference type="CDD" id="cd01170">
    <property type="entry name" value="THZ_kinase"/>
    <property type="match status" value="1"/>
</dbReference>
<dbReference type="PRINTS" id="PR01099">
    <property type="entry name" value="HYETHTZKNASE"/>
</dbReference>
<evidence type="ECO:0000256" key="1">
    <source>
        <dbReference type="ARBA" id="ARBA00001771"/>
    </source>
</evidence>
<keyword evidence="10 11" id="KW-0784">Thiamine biosynthesis</keyword>
<protein>
    <recommendedName>
        <fullName evidence="11">Hydroxyethylthiazole kinase</fullName>
        <ecNumber evidence="11">2.7.1.50</ecNumber>
    </recommendedName>
    <alternativeName>
        <fullName evidence="11">4-methyl-5-beta-hydroxyethylthiazole kinase</fullName>
        <shortName evidence="11">TH kinase</shortName>
        <shortName evidence="11">Thz kinase</shortName>
    </alternativeName>
</protein>
<evidence type="ECO:0000256" key="10">
    <source>
        <dbReference type="ARBA" id="ARBA00022977"/>
    </source>
</evidence>
<dbReference type="KEGG" id="msea:METESE_30890"/>
<comment type="function">
    <text evidence="11">Catalyzes the phosphorylation of the hydroxyl group of 4-methyl-5-beta-hydroxyethylthiazole (THZ).</text>
</comment>
<dbReference type="NCBIfam" id="TIGR00694">
    <property type="entry name" value="thiM"/>
    <property type="match status" value="1"/>
</dbReference>
<dbReference type="EMBL" id="AP027081">
    <property type="protein sequence ID" value="BDU78131.1"/>
    <property type="molecule type" value="Genomic_DNA"/>
</dbReference>
<dbReference type="InterPro" id="IPR000417">
    <property type="entry name" value="Hyethyz_kinase"/>
</dbReference>
<keyword evidence="6 11" id="KW-0547">Nucleotide-binding</keyword>
<dbReference type="SUPFAM" id="SSF53613">
    <property type="entry name" value="Ribokinase-like"/>
    <property type="match status" value="1"/>
</dbReference>
<dbReference type="Pfam" id="PF02110">
    <property type="entry name" value="HK"/>
    <property type="match status" value="1"/>
</dbReference>
<dbReference type="GO" id="GO:0005524">
    <property type="term" value="F:ATP binding"/>
    <property type="evidence" value="ECO:0007669"/>
    <property type="project" value="UniProtKB-UniRule"/>
</dbReference>
<dbReference type="GO" id="GO:0000287">
    <property type="term" value="F:magnesium ion binding"/>
    <property type="evidence" value="ECO:0007669"/>
    <property type="project" value="UniProtKB-UniRule"/>
</dbReference>
<name>A0AA48GRW2_9BACT</name>
<dbReference type="HAMAP" id="MF_00228">
    <property type="entry name" value="Thz_kinase"/>
    <property type="match status" value="1"/>
</dbReference>
<dbReference type="GO" id="GO:0004417">
    <property type="term" value="F:hydroxyethylthiazole kinase activity"/>
    <property type="evidence" value="ECO:0007669"/>
    <property type="project" value="UniProtKB-UniRule"/>
</dbReference>
<feature type="binding site" evidence="11">
    <location>
        <position position="197"/>
    </location>
    <ligand>
        <name>substrate</name>
    </ligand>
</feature>
<evidence type="ECO:0000256" key="2">
    <source>
        <dbReference type="ARBA" id="ARBA00001946"/>
    </source>
</evidence>
<accession>A0AA48GRW2</accession>
<dbReference type="GO" id="GO:0009229">
    <property type="term" value="P:thiamine diphosphate biosynthetic process"/>
    <property type="evidence" value="ECO:0007669"/>
    <property type="project" value="UniProtKB-UniRule"/>
</dbReference>
<evidence type="ECO:0000256" key="9">
    <source>
        <dbReference type="ARBA" id="ARBA00022842"/>
    </source>
</evidence>
<feature type="binding site" evidence="11">
    <location>
        <position position="48"/>
    </location>
    <ligand>
        <name>substrate</name>
    </ligand>
</feature>
<dbReference type="GO" id="GO:0009228">
    <property type="term" value="P:thiamine biosynthetic process"/>
    <property type="evidence" value="ECO:0007669"/>
    <property type="project" value="UniProtKB-KW"/>
</dbReference>
<evidence type="ECO:0000256" key="6">
    <source>
        <dbReference type="ARBA" id="ARBA00022741"/>
    </source>
</evidence>
<sequence>MPNLQALGAGDALAAVRAKAPLVHNITNFVVMNTTANALLALGASPVMAHAEAEMADMVALASALVLNLGTLTPAWVAAMVKAGEAANAKGIPIVLDPVGAGATPYRTATARELLQALRPAILRGNASEIQAVAGEQVRTKGVDATSASDDALAAAQALQAAYGCAVAVSGPTDHILGGGRAWRIHNGHPLMPRVTGLGCTATALCGAFAAVTPDPGTAAAQAMAVMGVAGEIAAEGAQGPGTLQLAFLDALYNLEPATLEARLRADVR</sequence>
<organism evidence="12 13">
    <name type="scientific">Mesoterricola sediminis</name>
    <dbReference type="NCBI Taxonomy" id="2927980"/>
    <lineage>
        <taxon>Bacteria</taxon>
        <taxon>Pseudomonadati</taxon>
        <taxon>Acidobacteriota</taxon>
        <taxon>Holophagae</taxon>
        <taxon>Holophagales</taxon>
        <taxon>Holophagaceae</taxon>
        <taxon>Mesoterricola</taxon>
    </lineage>
</organism>
<keyword evidence="13" id="KW-1185">Reference proteome</keyword>
<comment type="pathway">
    <text evidence="3 11">Cofactor biosynthesis; thiamine diphosphate biosynthesis; 4-methyl-5-(2-phosphoethyl)-thiazole from 5-(2-hydroxyethyl)-4-methylthiazole: step 1/1.</text>
</comment>
<reference evidence="12" key="1">
    <citation type="journal article" date="2023" name="Int. J. Syst. Evol. Microbiol.">
        <title>Mesoterricola silvestris gen. nov., sp. nov., Mesoterricola sediminis sp. nov., Geothrix oryzae sp. nov., Geothrix edaphica sp. nov., Geothrix rubra sp. nov., and Geothrix limicola sp. nov., six novel members of Acidobacteriota isolated from soils.</title>
        <authorList>
            <person name="Itoh H."/>
            <person name="Sugisawa Y."/>
            <person name="Mise K."/>
            <person name="Xu Z."/>
            <person name="Kuniyasu M."/>
            <person name="Ushijima N."/>
            <person name="Kawano K."/>
            <person name="Kobayashi E."/>
            <person name="Shiratori Y."/>
            <person name="Masuda Y."/>
            <person name="Senoo K."/>
        </authorList>
    </citation>
    <scope>NUCLEOTIDE SEQUENCE</scope>
    <source>
        <strain evidence="12">W786</strain>
    </source>
</reference>
<feature type="binding site" evidence="11">
    <location>
        <position position="124"/>
    </location>
    <ligand>
        <name>ATP</name>
        <dbReference type="ChEBI" id="CHEBI:30616"/>
    </ligand>
</feature>
<dbReference type="Proteomes" id="UP001228113">
    <property type="component" value="Chromosome"/>
</dbReference>
<proteinExistence type="inferred from homology"/>
<keyword evidence="7 11" id="KW-0418">Kinase</keyword>
<dbReference type="NCBIfam" id="NF006830">
    <property type="entry name" value="PRK09355.1"/>
    <property type="match status" value="1"/>
</dbReference>
<gene>
    <name evidence="11 12" type="primary">thiM</name>
    <name evidence="12" type="ORF">METESE_30890</name>
</gene>